<name>A0A919MN88_9ACTN</name>
<organism evidence="3 4">
    <name type="scientific">Paractinoplanes ferrugineus</name>
    <dbReference type="NCBI Taxonomy" id="113564"/>
    <lineage>
        <taxon>Bacteria</taxon>
        <taxon>Bacillati</taxon>
        <taxon>Actinomycetota</taxon>
        <taxon>Actinomycetes</taxon>
        <taxon>Micromonosporales</taxon>
        <taxon>Micromonosporaceae</taxon>
        <taxon>Paractinoplanes</taxon>
    </lineage>
</organism>
<dbReference type="AlphaFoldDB" id="A0A919MN88"/>
<feature type="region of interest" description="Disordered" evidence="1">
    <location>
        <begin position="18"/>
        <end position="308"/>
    </location>
</feature>
<accession>A0A919MN88</accession>
<gene>
    <name evidence="3" type="ORF">Afe05nite_58520</name>
</gene>
<feature type="transmembrane region" description="Helical" evidence="2">
    <location>
        <begin position="400"/>
        <end position="426"/>
    </location>
</feature>
<dbReference type="EMBL" id="BOMM01000051">
    <property type="protein sequence ID" value="GIE14012.1"/>
    <property type="molecule type" value="Genomic_DNA"/>
</dbReference>
<evidence type="ECO:0000256" key="1">
    <source>
        <dbReference type="SAM" id="MobiDB-lite"/>
    </source>
</evidence>
<reference evidence="3" key="1">
    <citation type="submission" date="2021-01" db="EMBL/GenBank/DDBJ databases">
        <title>Whole genome shotgun sequence of Actinoplanes ferrugineus NBRC 15555.</title>
        <authorList>
            <person name="Komaki H."/>
            <person name="Tamura T."/>
        </authorList>
    </citation>
    <scope>NUCLEOTIDE SEQUENCE</scope>
    <source>
        <strain evidence="3">NBRC 15555</strain>
    </source>
</reference>
<keyword evidence="2" id="KW-0812">Transmembrane</keyword>
<evidence type="ECO:0000256" key="2">
    <source>
        <dbReference type="SAM" id="Phobius"/>
    </source>
</evidence>
<dbReference type="PRINTS" id="PR01217">
    <property type="entry name" value="PRICHEXTENSN"/>
</dbReference>
<evidence type="ECO:0000313" key="4">
    <source>
        <dbReference type="Proteomes" id="UP000598174"/>
    </source>
</evidence>
<evidence type="ECO:0000313" key="3">
    <source>
        <dbReference type="EMBL" id="GIE14012.1"/>
    </source>
</evidence>
<dbReference type="Proteomes" id="UP000598174">
    <property type="component" value="Unassembled WGS sequence"/>
</dbReference>
<keyword evidence="4" id="KW-1185">Reference proteome</keyword>
<proteinExistence type="predicted"/>
<sequence>MPGSISPDSAAVRAATWPSGQAKVYGGASSSPAEFESSPKPSVSSTSIGTASVSIKPPTDEKPAPDAQLPTDGKLATDAKPESQSAAAKTANGNFVDARPAEAKRADSWPASAAFDDATFVGKAAEPEQPGDPKPAEPEPSEPDPVKPQPSEPEPAPGPAPEPAPDKPWPTPEKPEPLRPAPRPEPGPFEPPAPTPFPQPRPFPGPAPTPPGPVPPSPGPSPVPPSPGPSPVPPGPGPSPVPPGPGPSPVPPGPGPSPVPPGPGPVPGPLFPPPTISEPTLPSYSVPPSAGSRPTVTPPPANPYGVAGPAAMTQPFGVTAAPTKQASPPPAYPVGFDPNLTAPVPHQRGQVYGAGGYEMIDTTMPVSMNPVENSGSLTGHILAQGWRDEIVDRRRSNLKVVIAMLVVLGLLVAVSVVFMLTAGSAFSDMLDGLFS</sequence>
<feature type="compositionally biased region" description="Low complexity" evidence="1">
    <location>
        <begin position="28"/>
        <end position="47"/>
    </location>
</feature>
<protein>
    <submittedName>
        <fullName evidence="3">Uncharacterized protein</fullName>
    </submittedName>
</protein>
<feature type="compositionally biased region" description="Polar residues" evidence="1">
    <location>
        <begin position="82"/>
        <end position="93"/>
    </location>
</feature>
<keyword evidence="2" id="KW-0472">Membrane</keyword>
<feature type="compositionally biased region" description="Pro residues" evidence="1">
    <location>
        <begin position="146"/>
        <end position="276"/>
    </location>
</feature>
<keyword evidence="2" id="KW-1133">Transmembrane helix</keyword>
<comment type="caution">
    <text evidence="3">The sequence shown here is derived from an EMBL/GenBank/DDBJ whole genome shotgun (WGS) entry which is preliminary data.</text>
</comment>
<feature type="region of interest" description="Disordered" evidence="1">
    <location>
        <begin position="320"/>
        <end position="340"/>
    </location>
</feature>